<evidence type="ECO:0000313" key="3">
    <source>
        <dbReference type="Proteomes" id="UP000001849"/>
    </source>
</evidence>
<reference evidence="2 3" key="1">
    <citation type="submission" date="2008-06" db="EMBL/GenBank/DDBJ databases">
        <authorList>
            <person name="Smith A.L."/>
            <person name="Paladin E.C."/>
            <person name="Jacobs-Sera D."/>
            <person name="Hendirx R.W."/>
            <person name="Hatfull G.F."/>
        </authorList>
    </citation>
    <scope>NUCLEOTIDE SEQUENCE [LARGE SCALE GENOMIC DNA]</scope>
</reference>
<protein>
    <submittedName>
        <fullName evidence="2">Uncharacterized protein</fullName>
    </submittedName>
</protein>
<feature type="region of interest" description="Disordered" evidence="1">
    <location>
        <begin position="105"/>
        <end position="129"/>
    </location>
</feature>
<feature type="compositionally biased region" description="Basic and acidic residues" evidence="1">
    <location>
        <begin position="105"/>
        <end position="120"/>
    </location>
</feature>
<evidence type="ECO:0000313" key="2">
    <source>
        <dbReference type="EMBL" id="ACH62154.1"/>
    </source>
</evidence>
<dbReference type="RefSeq" id="YP_002225064.1">
    <property type="nucleotide sequence ID" value="NC_011273.1"/>
</dbReference>
<proteinExistence type="predicted"/>
<gene>
    <name evidence="2" type="primary">185</name>
    <name evidence="2" type="ORF">MYRNA_185</name>
</gene>
<name>B5LJF7_9CAUD</name>
<evidence type="ECO:0000256" key="1">
    <source>
        <dbReference type="SAM" id="MobiDB-lite"/>
    </source>
</evidence>
<accession>B5LJF7</accession>
<dbReference type="Proteomes" id="UP000001849">
    <property type="component" value="Segment"/>
</dbReference>
<dbReference type="KEGG" id="vg:6920889"/>
<organism evidence="2 3">
    <name type="scientific">Mycobacterium phage Myrna</name>
    <dbReference type="NCBI Taxonomy" id="546805"/>
    <lineage>
        <taxon>Viruses</taxon>
        <taxon>Duplodnaviria</taxon>
        <taxon>Heunggongvirae</taxon>
        <taxon>Uroviricota</taxon>
        <taxon>Caudoviricetes</taxon>
        <taxon>Ceeclamvirinae</taxon>
        <taxon>Myrnavirus</taxon>
        <taxon>Myrnavirus myrna</taxon>
    </lineage>
</organism>
<keyword evidence="3" id="KW-1185">Reference proteome</keyword>
<dbReference type="GeneID" id="6920889"/>
<dbReference type="EMBL" id="EU826466">
    <property type="protein sequence ID" value="ACH62154.1"/>
    <property type="molecule type" value="Genomic_DNA"/>
</dbReference>
<sequence>MAFTDIDPLEEDMKVRVEDMSPDQLVVYLKDWQEAVNGVTMALDGKELYMMRWLQKVYGDDAGLIIKWVCWKHRGKDDRNQLIVHRMFCTKMKWWVDKMHQEMQTAKRREEGRQTQREQMADSGFATSL</sequence>
<dbReference type="OrthoDB" id="27921at10239"/>